<keyword evidence="2" id="KW-1185">Reference proteome</keyword>
<accession>A0AAU9TQG9</accession>
<gene>
    <name evidence="1" type="ORF">EEDITHA_LOCUS3960</name>
</gene>
<protein>
    <submittedName>
        <fullName evidence="1">Uncharacterized protein</fullName>
    </submittedName>
</protein>
<dbReference type="Proteomes" id="UP001153954">
    <property type="component" value="Unassembled WGS sequence"/>
</dbReference>
<dbReference type="EMBL" id="CAKOGL010000006">
    <property type="protein sequence ID" value="CAH2087729.1"/>
    <property type="molecule type" value="Genomic_DNA"/>
</dbReference>
<name>A0AAU9TQG9_EUPED</name>
<sequence>MVITRKHMNYDTPRLHVGGIDIGMVGELKLLRVVLDQRLTFNTHVANGCKKAVAFYAYNIKYVSQLTMTRILDIRNKFEAMFSYGLRFKILNNSVAIDQ</sequence>
<organism evidence="1 2">
    <name type="scientific">Euphydryas editha</name>
    <name type="common">Edith's checkerspot</name>
    <dbReference type="NCBI Taxonomy" id="104508"/>
    <lineage>
        <taxon>Eukaryota</taxon>
        <taxon>Metazoa</taxon>
        <taxon>Ecdysozoa</taxon>
        <taxon>Arthropoda</taxon>
        <taxon>Hexapoda</taxon>
        <taxon>Insecta</taxon>
        <taxon>Pterygota</taxon>
        <taxon>Neoptera</taxon>
        <taxon>Endopterygota</taxon>
        <taxon>Lepidoptera</taxon>
        <taxon>Glossata</taxon>
        <taxon>Ditrysia</taxon>
        <taxon>Papilionoidea</taxon>
        <taxon>Nymphalidae</taxon>
        <taxon>Nymphalinae</taxon>
        <taxon>Euphydryas</taxon>
    </lineage>
</organism>
<proteinExistence type="predicted"/>
<reference evidence="1" key="1">
    <citation type="submission" date="2022-03" db="EMBL/GenBank/DDBJ databases">
        <authorList>
            <person name="Tunstrom K."/>
        </authorList>
    </citation>
    <scope>NUCLEOTIDE SEQUENCE</scope>
</reference>
<comment type="caution">
    <text evidence="1">The sequence shown here is derived from an EMBL/GenBank/DDBJ whole genome shotgun (WGS) entry which is preliminary data.</text>
</comment>
<evidence type="ECO:0000313" key="2">
    <source>
        <dbReference type="Proteomes" id="UP001153954"/>
    </source>
</evidence>
<evidence type="ECO:0000313" key="1">
    <source>
        <dbReference type="EMBL" id="CAH2087729.1"/>
    </source>
</evidence>
<dbReference type="AlphaFoldDB" id="A0AAU9TQG9"/>